<evidence type="ECO:0000259" key="4">
    <source>
        <dbReference type="Pfam" id="PF01420"/>
    </source>
</evidence>
<sequence>MNLDRKRVPVKASNRRQGPYPYYGASGVVDFVDSYLFEGLHLLVAEDGENLRSRRTPVSFLADGQFWVNNHAHVLQANNANDTKFLCYALEAADISGYITGSAQPKLSQASLSAIEVPAPPLRTQQAIAATLGALDDKIESNRRVMATGESLIRTIVESTLGASEGEAGTLSDYCTLVKSPVKVEAIDPAANYIGLEHMPKGSIFLSEWDRAKGLGSNKTAFKRGDLLFGKLRPYFKKVGIAPIDGVCSTDILAVRPNDPRDIALIAVVAASDALIDSLSAGSTGTRMPRASWKDLAAWRVPVLSATERIELSARVDPLVESLTQLTFESHRLAALRDALLPELLSGRLRVPVGTP</sequence>
<comment type="caution">
    <text evidence="5">The sequence shown here is derived from an EMBL/GenBank/DDBJ whole genome shotgun (WGS) entry which is preliminary data.</text>
</comment>
<dbReference type="CDD" id="cd17262">
    <property type="entry name" value="RMtype1_S_Aco12261I-TRD2-CR2"/>
    <property type="match status" value="1"/>
</dbReference>
<feature type="domain" description="Type I restriction modification DNA specificity" evidence="4">
    <location>
        <begin position="2"/>
        <end position="143"/>
    </location>
</feature>
<dbReference type="InterPro" id="IPR044946">
    <property type="entry name" value="Restrct_endonuc_typeI_TRD_sf"/>
</dbReference>
<keyword evidence="6" id="KW-1185">Reference proteome</keyword>
<dbReference type="GO" id="GO:0003677">
    <property type="term" value="F:DNA binding"/>
    <property type="evidence" value="ECO:0007669"/>
    <property type="project" value="UniProtKB-KW"/>
</dbReference>
<evidence type="ECO:0000313" key="6">
    <source>
        <dbReference type="Proteomes" id="UP000312032"/>
    </source>
</evidence>
<protein>
    <submittedName>
        <fullName evidence="5">Restriction endonuclease subunit S</fullName>
    </submittedName>
</protein>
<dbReference type="Gene3D" id="3.90.220.20">
    <property type="entry name" value="DNA methylase specificity domains"/>
    <property type="match status" value="3"/>
</dbReference>
<organism evidence="5 6">
    <name type="scientific">Corynebacterium tapiri</name>
    <dbReference type="NCBI Taxonomy" id="1448266"/>
    <lineage>
        <taxon>Bacteria</taxon>
        <taxon>Bacillati</taxon>
        <taxon>Actinomycetota</taxon>
        <taxon>Actinomycetes</taxon>
        <taxon>Mycobacteriales</taxon>
        <taxon>Corynebacteriaceae</taxon>
        <taxon>Corynebacterium</taxon>
    </lineage>
</organism>
<comment type="similarity">
    <text evidence="1">Belongs to the type-I restriction system S methylase family.</text>
</comment>
<dbReference type="Pfam" id="PF01420">
    <property type="entry name" value="Methylase_S"/>
    <property type="match status" value="1"/>
</dbReference>
<keyword evidence="3" id="KW-0238">DNA-binding</keyword>
<evidence type="ECO:0000313" key="5">
    <source>
        <dbReference type="EMBL" id="TNL99233.1"/>
    </source>
</evidence>
<dbReference type="InterPro" id="IPR000055">
    <property type="entry name" value="Restrct_endonuc_typeI_TRD"/>
</dbReference>
<dbReference type="AlphaFoldDB" id="A0A5C4U5B6"/>
<dbReference type="GO" id="GO:0009307">
    <property type="term" value="P:DNA restriction-modification system"/>
    <property type="evidence" value="ECO:0007669"/>
    <property type="project" value="UniProtKB-KW"/>
</dbReference>
<dbReference type="EMBL" id="VDHJ01000003">
    <property type="protein sequence ID" value="TNL99233.1"/>
    <property type="molecule type" value="Genomic_DNA"/>
</dbReference>
<proteinExistence type="inferred from homology"/>
<name>A0A5C4U5B6_9CORY</name>
<dbReference type="PANTHER" id="PTHR30408:SF13">
    <property type="entry name" value="TYPE I RESTRICTION ENZYME HINDI SPECIFICITY SUBUNIT"/>
    <property type="match status" value="1"/>
</dbReference>
<evidence type="ECO:0000256" key="2">
    <source>
        <dbReference type="ARBA" id="ARBA00022747"/>
    </source>
</evidence>
<keyword evidence="5" id="KW-0255">Endonuclease</keyword>
<keyword evidence="5" id="KW-0378">Hydrolase</keyword>
<dbReference type="InterPro" id="IPR052021">
    <property type="entry name" value="Type-I_RS_S_subunit"/>
</dbReference>
<dbReference type="PANTHER" id="PTHR30408">
    <property type="entry name" value="TYPE-1 RESTRICTION ENZYME ECOKI SPECIFICITY PROTEIN"/>
    <property type="match status" value="1"/>
</dbReference>
<dbReference type="GO" id="GO:0004519">
    <property type="term" value="F:endonuclease activity"/>
    <property type="evidence" value="ECO:0007669"/>
    <property type="project" value="UniProtKB-KW"/>
</dbReference>
<evidence type="ECO:0000256" key="3">
    <source>
        <dbReference type="ARBA" id="ARBA00023125"/>
    </source>
</evidence>
<gene>
    <name evidence="5" type="ORF">FHE74_02430</name>
</gene>
<dbReference type="SUPFAM" id="SSF116734">
    <property type="entry name" value="DNA methylase specificity domain"/>
    <property type="match status" value="2"/>
</dbReference>
<keyword evidence="2" id="KW-0680">Restriction system</keyword>
<dbReference type="RefSeq" id="WP_139464857.1">
    <property type="nucleotide sequence ID" value="NZ_VDHJ01000003.1"/>
</dbReference>
<dbReference type="OrthoDB" id="9798929at2"/>
<evidence type="ECO:0000256" key="1">
    <source>
        <dbReference type="ARBA" id="ARBA00010923"/>
    </source>
</evidence>
<accession>A0A5C4U5B6</accession>
<reference evidence="5 6" key="1">
    <citation type="submission" date="2019-06" db="EMBL/GenBank/DDBJ databases">
        <authorList>
            <person name="Li J."/>
        </authorList>
    </citation>
    <scope>NUCLEOTIDE SEQUENCE [LARGE SCALE GENOMIC DNA]</scope>
    <source>
        <strain evidence="5 6">LMG 28165</strain>
    </source>
</reference>
<keyword evidence="5" id="KW-0540">Nuclease</keyword>
<dbReference type="Proteomes" id="UP000312032">
    <property type="component" value="Unassembled WGS sequence"/>
</dbReference>